<dbReference type="AlphaFoldDB" id="A0AAV4BE26"/>
<protein>
    <submittedName>
        <fullName evidence="2">Endonuclease-reverse transcriptase</fullName>
    </submittedName>
</protein>
<sequence length="299" mass="33900">MKVLRVCKYADNTVFITESGKQLQKLLETVVFERRRMGPSLNVKKTECMVISKKSSNPKCNLVSKGEQYWDQTASVRIEGEHSDFQFIKRGVRQGFVMSPDLLNLYNDIISKNLDDISLSGLKINGDNLNNLKYADDTVFITEAGKQLQKLLETVVFERRRMGPSLNVKKTECMVISKKSSNPKCNLVSKGEQYWDQTASVRIEGEHSDFQFIKRGVRQGCVMSPDLLNLYNDIISKNPDDISGLKINGDNLNNLKYADDTVFITEAGKQHQKLLETVALESKRMGQSLNVKKTECMVI</sequence>
<keyword evidence="2" id="KW-0378">Hydrolase</keyword>
<evidence type="ECO:0000313" key="2">
    <source>
        <dbReference type="EMBL" id="GFO17355.1"/>
    </source>
</evidence>
<feature type="domain" description="Reverse transcriptase" evidence="1">
    <location>
        <begin position="1"/>
        <end position="200"/>
    </location>
</feature>
<dbReference type="PANTHER" id="PTHR47027">
    <property type="entry name" value="REVERSE TRANSCRIPTASE DOMAIN-CONTAINING PROTEIN"/>
    <property type="match status" value="1"/>
</dbReference>
<keyword evidence="2" id="KW-0255">Endonuclease</keyword>
<evidence type="ECO:0000313" key="3">
    <source>
        <dbReference type="Proteomes" id="UP000735302"/>
    </source>
</evidence>
<dbReference type="EMBL" id="BLXT01004787">
    <property type="protein sequence ID" value="GFO17355.1"/>
    <property type="molecule type" value="Genomic_DNA"/>
</dbReference>
<dbReference type="GO" id="GO:0004519">
    <property type="term" value="F:endonuclease activity"/>
    <property type="evidence" value="ECO:0007669"/>
    <property type="project" value="UniProtKB-KW"/>
</dbReference>
<proteinExistence type="predicted"/>
<keyword evidence="2" id="KW-0540">Nuclease</keyword>
<reference evidence="2 3" key="1">
    <citation type="journal article" date="2021" name="Elife">
        <title>Chloroplast acquisition without the gene transfer in kleptoplastic sea slugs, Plakobranchus ocellatus.</title>
        <authorList>
            <person name="Maeda T."/>
            <person name="Takahashi S."/>
            <person name="Yoshida T."/>
            <person name="Shimamura S."/>
            <person name="Takaki Y."/>
            <person name="Nagai Y."/>
            <person name="Toyoda A."/>
            <person name="Suzuki Y."/>
            <person name="Arimoto A."/>
            <person name="Ishii H."/>
            <person name="Satoh N."/>
            <person name="Nishiyama T."/>
            <person name="Hasebe M."/>
            <person name="Maruyama T."/>
            <person name="Minagawa J."/>
            <person name="Obokata J."/>
            <person name="Shigenobu S."/>
        </authorList>
    </citation>
    <scope>NUCLEOTIDE SEQUENCE [LARGE SCALE GENOMIC DNA]</scope>
</reference>
<dbReference type="InterPro" id="IPR000477">
    <property type="entry name" value="RT_dom"/>
</dbReference>
<dbReference type="Pfam" id="PF00078">
    <property type="entry name" value="RVT_1"/>
    <property type="match status" value="2"/>
</dbReference>
<keyword evidence="3" id="KW-1185">Reference proteome</keyword>
<gene>
    <name evidence="2" type="ORF">PoB_004386000</name>
</gene>
<evidence type="ECO:0000259" key="1">
    <source>
        <dbReference type="PROSITE" id="PS50878"/>
    </source>
</evidence>
<organism evidence="2 3">
    <name type="scientific">Plakobranchus ocellatus</name>
    <dbReference type="NCBI Taxonomy" id="259542"/>
    <lineage>
        <taxon>Eukaryota</taxon>
        <taxon>Metazoa</taxon>
        <taxon>Spiralia</taxon>
        <taxon>Lophotrochozoa</taxon>
        <taxon>Mollusca</taxon>
        <taxon>Gastropoda</taxon>
        <taxon>Heterobranchia</taxon>
        <taxon>Euthyneura</taxon>
        <taxon>Panpulmonata</taxon>
        <taxon>Sacoglossa</taxon>
        <taxon>Placobranchoidea</taxon>
        <taxon>Plakobranchidae</taxon>
        <taxon>Plakobranchus</taxon>
    </lineage>
</organism>
<dbReference type="PROSITE" id="PS50878">
    <property type="entry name" value="RT_POL"/>
    <property type="match status" value="1"/>
</dbReference>
<dbReference type="PANTHER" id="PTHR47027:SF8">
    <property type="entry name" value="RIBONUCLEASE H"/>
    <property type="match status" value="1"/>
</dbReference>
<comment type="caution">
    <text evidence="2">The sequence shown here is derived from an EMBL/GenBank/DDBJ whole genome shotgun (WGS) entry which is preliminary data.</text>
</comment>
<dbReference type="Proteomes" id="UP000735302">
    <property type="component" value="Unassembled WGS sequence"/>
</dbReference>
<accession>A0AAV4BE26</accession>
<name>A0AAV4BE26_9GAST</name>